<dbReference type="PANTHER" id="PTHR43285">
    <property type="entry name" value="ANTHRANILATE PHOSPHORIBOSYLTRANSFERASE"/>
    <property type="match status" value="1"/>
</dbReference>
<evidence type="ECO:0000313" key="14">
    <source>
        <dbReference type="Proteomes" id="UP000504752"/>
    </source>
</evidence>
<keyword evidence="3 9" id="KW-0328">Glycosyltransferase</keyword>
<keyword evidence="14" id="KW-1185">Reference proteome</keyword>
<feature type="binding site" evidence="9">
    <location>
        <position position="191"/>
    </location>
    <ligand>
        <name>anthranilate</name>
        <dbReference type="ChEBI" id="CHEBI:16567"/>
        <label>2</label>
    </ligand>
</feature>
<dbReference type="SUPFAM" id="SSF52418">
    <property type="entry name" value="Nucleoside phosphorylase/phosphoribosyltransferase catalytic domain"/>
    <property type="match status" value="1"/>
</dbReference>
<keyword evidence="9" id="KW-0460">Magnesium</keyword>
<dbReference type="GO" id="GO:0000162">
    <property type="term" value="P:L-tryptophan biosynthetic process"/>
    <property type="evidence" value="ECO:0007669"/>
    <property type="project" value="UniProtKB-UniRule"/>
</dbReference>
<reference evidence="13 14" key="1">
    <citation type="submission" date="2020-05" db="EMBL/GenBank/DDBJ databases">
        <title>Actinomyces sp. zg-325.</title>
        <authorList>
            <person name="Yang C."/>
        </authorList>
    </citation>
    <scope>NUCLEOTIDE SEQUENCE [LARGE SCALE GENOMIC DNA]</scope>
    <source>
        <strain evidence="14">zg-325</strain>
    </source>
</reference>
<feature type="region of interest" description="Disordered" evidence="10">
    <location>
        <begin position="356"/>
        <end position="387"/>
    </location>
</feature>
<dbReference type="EC" id="2.4.2.18" evidence="9"/>
<protein>
    <recommendedName>
        <fullName evidence="9">Anthranilate phosphoribosyltransferase</fullName>
        <ecNumber evidence="9">2.4.2.18</ecNumber>
    </recommendedName>
</protein>
<organism evidence="13 14">
    <name type="scientific">Actinomyces marmotae</name>
    <dbReference type="NCBI Taxonomy" id="2737173"/>
    <lineage>
        <taxon>Bacteria</taxon>
        <taxon>Bacillati</taxon>
        <taxon>Actinomycetota</taxon>
        <taxon>Actinomycetes</taxon>
        <taxon>Actinomycetales</taxon>
        <taxon>Actinomycetaceae</taxon>
        <taxon>Actinomyces</taxon>
    </lineage>
</organism>
<evidence type="ECO:0000256" key="4">
    <source>
        <dbReference type="ARBA" id="ARBA00022679"/>
    </source>
</evidence>
<dbReference type="InterPro" id="IPR017459">
    <property type="entry name" value="Glycosyl_Trfase_fam3_N_dom"/>
</dbReference>
<dbReference type="Gene3D" id="1.20.970.10">
    <property type="entry name" value="Transferase, Pyrimidine Nucleoside Phosphorylase, Chain C"/>
    <property type="match status" value="1"/>
</dbReference>
<dbReference type="Pfam" id="PF00591">
    <property type="entry name" value="Glycos_transf_3"/>
    <property type="match status" value="1"/>
</dbReference>
<dbReference type="InterPro" id="IPR000312">
    <property type="entry name" value="Glycosyl_Trfase_fam3"/>
</dbReference>
<comment type="subunit">
    <text evidence="9">Homodimer.</text>
</comment>
<proteinExistence type="inferred from homology"/>
<evidence type="ECO:0000256" key="7">
    <source>
        <dbReference type="ARBA" id="ARBA00052328"/>
    </source>
</evidence>
<dbReference type="KEGG" id="amam:HPC72_04290"/>
<dbReference type="GO" id="GO:0005829">
    <property type="term" value="C:cytosol"/>
    <property type="evidence" value="ECO:0007669"/>
    <property type="project" value="TreeGrafter"/>
</dbReference>
<dbReference type="InterPro" id="IPR005940">
    <property type="entry name" value="Anthranilate_Pribosyl_Tfrase"/>
</dbReference>
<dbReference type="PANTHER" id="PTHR43285:SF2">
    <property type="entry name" value="ANTHRANILATE PHOSPHORIBOSYLTRANSFERASE"/>
    <property type="match status" value="1"/>
</dbReference>
<feature type="compositionally biased region" description="Low complexity" evidence="10">
    <location>
        <begin position="1"/>
        <end position="10"/>
    </location>
</feature>
<evidence type="ECO:0000259" key="12">
    <source>
        <dbReference type="Pfam" id="PF02885"/>
    </source>
</evidence>
<feature type="binding site" evidence="9">
    <location>
        <position position="136"/>
    </location>
    <ligand>
        <name>anthranilate</name>
        <dbReference type="ChEBI" id="CHEBI:16567"/>
        <label>1</label>
    </ligand>
</feature>
<feature type="binding site" evidence="9">
    <location>
        <position position="250"/>
    </location>
    <ligand>
        <name>Mg(2+)</name>
        <dbReference type="ChEBI" id="CHEBI:18420"/>
        <label>1</label>
    </ligand>
</feature>
<comment type="function">
    <text evidence="9">Catalyzes the transfer of the phosphoribosyl group of 5-phosphorylribose-1-pyrophosphate (PRPP) to anthranilate to yield N-(5'-phosphoribosyl)-anthranilate (PRA).</text>
</comment>
<sequence length="387" mass="39995">MTEPTTVPEPATTPVPSAPAVAEAEDAHRLLREVIQGRRLSREETGIVFAALGAGDLSEAETAALLAALHSRGETADEVAGAASAFRRAARPFPAVAFPLVDVVGTGGDGVGTINISTAAGLVAASMGISVAKHGNRAVSSKTGAADVVAALGLPLDVTAEQAVELLARDHFTFLFAQAYHPAMKHVAPIRRALATPTIFNVLGPLLNPAHLTYQLMGVWDPSMLDMIAESMVKLGRKRALIVHGSGTDEIAVHGATQVREATPRGVKAYEVTPAELGVRRWELSDILGGQAAENAAALREALAGRGEPAHRDAIAVNAGALLYLAGPADNLADGTRMALEQMASGAAGRHLDSMTTAAQLEARSGRAGETSGESAKNAKSTEEERA</sequence>
<evidence type="ECO:0000256" key="1">
    <source>
        <dbReference type="ARBA" id="ARBA00004907"/>
    </source>
</evidence>
<feature type="domain" description="Glycosyl transferase family 3" evidence="11">
    <location>
        <begin position="100"/>
        <end position="348"/>
    </location>
</feature>
<feature type="binding site" evidence="9">
    <location>
        <position position="250"/>
    </location>
    <ligand>
        <name>Mg(2+)</name>
        <dbReference type="ChEBI" id="CHEBI:18420"/>
        <label>2</label>
    </ligand>
</feature>
<dbReference type="Gene3D" id="3.40.1030.10">
    <property type="entry name" value="Nucleoside phosphorylase/phosphoribosyltransferase catalytic domain"/>
    <property type="match status" value="1"/>
</dbReference>
<gene>
    <name evidence="9 13" type="primary">trpD</name>
    <name evidence="13" type="ORF">HPC72_04290</name>
</gene>
<dbReference type="Proteomes" id="UP000504752">
    <property type="component" value="Chromosome"/>
</dbReference>
<dbReference type="UniPathway" id="UPA00035">
    <property type="reaction ID" value="UER00041"/>
</dbReference>
<keyword evidence="4 9" id="KW-0808">Transferase</keyword>
<comment type="cofactor">
    <cofactor evidence="9">
        <name>Mg(2+)</name>
        <dbReference type="ChEBI" id="CHEBI:18420"/>
    </cofactor>
    <text evidence="9">Binds 2 magnesium ions per monomer.</text>
</comment>
<evidence type="ECO:0000256" key="6">
    <source>
        <dbReference type="ARBA" id="ARBA00023141"/>
    </source>
</evidence>
<comment type="similarity">
    <text evidence="9">Belongs to the anthranilate phosphoribosyltransferase family.</text>
</comment>
<comment type="pathway">
    <text evidence="1 9">Amino-acid biosynthesis; L-tryptophan biosynthesis; L-tryptophan from chorismate: step 2/5.</text>
</comment>
<evidence type="ECO:0000256" key="2">
    <source>
        <dbReference type="ARBA" id="ARBA00022605"/>
    </source>
</evidence>
<dbReference type="Pfam" id="PF02885">
    <property type="entry name" value="Glycos_trans_3N"/>
    <property type="match status" value="1"/>
</dbReference>
<dbReference type="EMBL" id="CP053642">
    <property type="protein sequence ID" value="QKD79572.1"/>
    <property type="molecule type" value="Genomic_DNA"/>
</dbReference>
<dbReference type="FunFam" id="3.40.1030.10:FF:000002">
    <property type="entry name" value="Anthranilate phosphoribosyltransferase"/>
    <property type="match status" value="1"/>
</dbReference>
<comment type="catalytic activity">
    <reaction evidence="7 9">
        <text>N-(5-phospho-beta-D-ribosyl)anthranilate + diphosphate = 5-phospho-alpha-D-ribose 1-diphosphate + anthranilate</text>
        <dbReference type="Rhea" id="RHEA:11768"/>
        <dbReference type="ChEBI" id="CHEBI:16567"/>
        <dbReference type="ChEBI" id="CHEBI:18277"/>
        <dbReference type="ChEBI" id="CHEBI:33019"/>
        <dbReference type="ChEBI" id="CHEBI:58017"/>
        <dbReference type="EC" id="2.4.2.18"/>
    </reaction>
</comment>
<dbReference type="GO" id="GO:0004048">
    <property type="term" value="F:anthranilate phosphoribosyltransferase activity"/>
    <property type="evidence" value="ECO:0007669"/>
    <property type="project" value="UniProtKB-UniRule"/>
</dbReference>
<dbReference type="InterPro" id="IPR036320">
    <property type="entry name" value="Glycosyl_Trfase_fam3_N_dom_sf"/>
</dbReference>
<dbReference type="GO" id="GO:0000287">
    <property type="term" value="F:magnesium ion binding"/>
    <property type="evidence" value="ECO:0007669"/>
    <property type="project" value="UniProtKB-UniRule"/>
</dbReference>
<evidence type="ECO:0000256" key="8">
    <source>
        <dbReference type="ARBA" id="ARBA00061188"/>
    </source>
</evidence>
<feature type="binding site" evidence="9">
    <location>
        <position position="117"/>
    </location>
    <ligand>
        <name>Mg(2+)</name>
        <dbReference type="ChEBI" id="CHEBI:18420"/>
        <label>1</label>
    </ligand>
</feature>
<dbReference type="RefSeq" id="WP_159523592.1">
    <property type="nucleotide sequence ID" value="NZ_CP053642.1"/>
</dbReference>
<keyword evidence="6 9" id="KW-0057">Aromatic amino acid biosynthesis</keyword>
<accession>A0A6M8B1C5</accession>
<feature type="binding site" evidence="9">
    <location>
        <position position="249"/>
    </location>
    <ligand>
        <name>Mg(2+)</name>
        <dbReference type="ChEBI" id="CHEBI:18420"/>
        <label>2</label>
    </ligand>
</feature>
<feature type="region of interest" description="Disordered" evidence="10">
    <location>
        <begin position="1"/>
        <end position="21"/>
    </location>
</feature>
<keyword evidence="5 9" id="KW-0822">Tryptophan biosynthesis</keyword>
<feature type="binding site" evidence="9">
    <location>
        <begin position="108"/>
        <end position="109"/>
    </location>
    <ligand>
        <name>5-phospho-alpha-D-ribose 1-diphosphate</name>
        <dbReference type="ChEBI" id="CHEBI:58017"/>
    </ligand>
</feature>
<feature type="domain" description="Glycosyl transferase family 3 N-terminal" evidence="12">
    <location>
        <begin position="30"/>
        <end position="90"/>
    </location>
</feature>
<feature type="binding site" evidence="9">
    <location>
        <position position="105"/>
    </location>
    <ligand>
        <name>anthranilate</name>
        <dbReference type="ChEBI" id="CHEBI:16567"/>
        <label>1</label>
    </ligand>
</feature>
<name>A0A6M8B1C5_9ACTO</name>
<dbReference type="SUPFAM" id="SSF47648">
    <property type="entry name" value="Nucleoside phosphorylase/phosphoribosyltransferase N-terminal domain"/>
    <property type="match status" value="1"/>
</dbReference>
<feature type="binding site" evidence="9">
    <location>
        <position position="113"/>
    </location>
    <ligand>
        <name>5-phospho-alpha-D-ribose 1-diphosphate</name>
        <dbReference type="ChEBI" id="CHEBI:58017"/>
    </ligand>
</feature>
<evidence type="ECO:0000256" key="10">
    <source>
        <dbReference type="SAM" id="MobiDB-lite"/>
    </source>
</evidence>
<comment type="caution">
    <text evidence="9">Lacks conserved residue(s) required for the propagation of feature annotation.</text>
</comment>
<feature type="binding site" evidence="9">
    <location>
        <begin position="115"/>
        <end position="118"/>
    </location>
    <ligand>
        <name>5-phospho-alpha-D-ribose 1-diphosphate</name>
        <dbReference type="ChEBI" id="CHEBI:58017"/>
    </ligand>
</feature>
<feature type="binding site" evidence="9">
    <location>
        <position position="105"/>
    </location>
    <ligand>
        <name>5-phospho-alpha-D-ribose 1-diphosphate</name>
        <dbReference type="ChEBI" id="CHEBI:58017"/>
    </ligand>
</feature>
<evidence type="ECO:0000259" key="11">
    <source>
        <dbReference type="Pfam" id="PF00591"/>
    </source>
</evidence>
<dbReference type="AlphaFoldDB" id="A0A6M8B1C5"/>
<keyword evidence="2 9" id="KW-0028">Amino-acid biosynthesis</keyword>
<comment type="similarity">
    <text evidence="8">In the C-terminal section; belongs to the anthranilate phosphoribosyltransferase family.</text>
</comment>
<feature type="binding site" evidence="9">
    <location>
        <position position="145"/>
    </location>
    <ligand>
        <name>5-phospho-alpha-D-ribose 1-diphosphate</name>
        <dbReference type="ChEBI" id="CHEBI:58017"/>
    </ligand>
</feature>
<dbReference type="HAMAP" id="MF_00211">
    <property type="entry name" value="TrpD"/>
    <property type="match status" value="1"/>
</dbReference>
<dbReference type="NCBIfam" id="TIGR01245">
    <property type="entry name" value="trpD"/>
    <property type="match status" value="1"/>
</dbReference>
<keyword evidence="9" id="KW-0479">Metal-binding</keyword>
<feature type="binding site" evidence="9">
    <location>
        <begin position="133"/>
        <end position="141"/>
    </location>
    <ligand>
        <name>5-phospho-alpha-D-ribose 1-diphosphate</name>
        <dbReference type="ChEBI" id="CHEBI:58017"/>
    </ligand>
</feature>
<dbReference type="InterPro" id="IPR035902">
    <property type="entry name" value="Nuc_phospho_transferase"/>
</dbReference>
<evidence type="ECO:0000313" key="13">
    <source>
        <dbReference type="EMBL" id="QKD79572.1"/>
    </source>
</evidence>
<evidence type="ECO:0000256" key="9">
    <source>
        <dbReference type="HAMAP-Rule" id="MF_00211"/>
    </source>
</evidence>
<evidence type="ECO:0000256" key="3">
    <source>
        <dbReference type="ARBA" id="ARBA00022676"/>
    </source>
</evidence>
<evidence type="ECO:0000256" key="5">
    <source>
        <dbReference type="ARBA" id="ARBA00022822"/>
    </source>
</evidence>